<gene>
    <name evidence="2" type="ORF">Stube_65960</name>
</gene>
<dbReference type="Proteomes" id="UP000431826">
    <property type="component" value="Unassembled WGS sequence"/>
</dbReference>
<proteinExistence type="predicted"/>
<name>A0A640V0L4_9ACTN</name>
<comment type="caution">
    <text evidence="2">The sequence shown here is derived from an EMBL/GenBank/DDBJ whole genome shotgun (WGS) entry which is preliminary data.</text>
</comment>
<reference evidence="2 3" key="1">
    <citation type="submission" date="2019-12" db="EMBL/GenBank/DDBJ databases">
        <title>Whole genome shotgun sequence of Streptomyces tubercidicus NBRC 13090.</title>
        <authorList>
            <person name="Ichikawa N."/>
            <person name="Kimura A."/>
            <person name="Kitahashi Y."/>
            <person name="Komaki H."/>
            <person name="Tamura T."/>
        </authorList>
    </citation>
    <scope>NUCLEOTIDE SEQUENCE [LARGE SCALE GENOMIC DNA]</scope>
    <source>
        <strain evidence="2 3">NBRC 13090</strain>
    </source>
</reference>
<accession>A0A640V0L4</accession>
<evidence type="ECO:0000256" key="1">
    <source>
        <dbReference type="SAM" id="MobiDB-lite"/>
    </source>
</evidence>
<evidence type="ECO:0000313" key="2">
    <source>
        <dbReference type="EMBL" id="GFE41923.1"/>
    </source>
</evidence>
<dbReference type="EMBL" id="BLIR01000003">
    <property type="protein sequence ID" value="GFE41923.1"/>
    <property type="molecule type" value="Genomic_DNA"/>
</dbReference>
<keyword evidence="3" id="KW-1185">Reference proteome</keyword>
<feature type="compositionally biased region" description="Basic and acidic residues" evidence="1">
    <location>
        <begin position="1"/>
        <end position="16"/>
    </location>
</feature>
<protein>
    <submittedName>
        <fullName evidence="2">Uncharacterized protein</fullName>
    </submittedName>
</protein>
<sequence length="59" mass="6549">MVDAVELREERGERGTVRGVHGPPARMAAQFRRGRDETGRGTPTEDDVGARRDRLVSDT</sequence>
<dbReference type="AlphaFoldDB" id="A0A640V0L4"/>
<feature type="compositionally biased region" description="Basic and acidic residues" evidence="1">
    <location>
        <begin position="48"/>
        <end position="59"/>
    </location>
</feature>
<organism evidence="2 3">
    <name type="scientific">Streptomyces tubercidicus</name>
    <dbReference type="NCBI Taxonomy" id="47759"/>
    <lineage>
        <taxon>Bacteria</taxon>
        <taxon>Bacillati</taxon>
        <taxon>Actinomycetota</taxon>
        <taxon>Actinomycetes</taxon>
        <taxon>Kitasatosporales</taxon>
        <taxon>Streptomycetaceae</taxon>
        <taxon>Streptomyces</taxon>
    </lineage>
</organism>
<evidence type="ECO:0000313" key="3">
    <source>
        <dbReference type="Proteomes" id="UP000431826"/>
    </source>
</evidence>
<feature type="region of interest" description="Disordered" evidence="1">
    <location>
        <begin position="1"/>
        <end position="59"/>
    </location>
</feature>